<dbReference type="InterPro" id="IPR052895">
    <property type="entry name" value="HetReg/Transcr_Mod"/>
</dbReference>
<protein>
    <recommendedName>
        <fullName evidence="2">Heterokaryon incompatibility domain-containing protein</fullName>
    </recommendedName>
</protein>
<comment type="caution">
    <text evidence="3">The sequence shown here is derived from an EMBL/GenBank/DDBJ whole genome shotgun (WGS) entry which is preliminary data.</text>
</comment>
<keyword evidence="4" id="KW-1185">Reference proteome</keyword>
<dbReference type="PANTHER" id="PTHR24148">
    <property type="entry name" value="ANKYRIN REPEAT DOMAIN-CONTAINING PROTEIN 39 HOMOLOG-RELATED"/>
    <property type="match status" value="1"/>
</dbReference>
<dbReference type="Pfam" id="PF06985">
    <property type="entry name" value="HET"/>
    <property type="match status" value="1"/>
</dbReference>
<feature type="compositionally biased region" description="Basic and acidic residues" evidence="1">
    <location>
        <begin position="547"/>
        <end position="578"/>
    </location>
</feature>
<dbReference type="PANTHER" id="PTHR24148:SF73">
    <property type="entry name" value="HET DOMAIN PROTEIN (AFU_ORTHOLOGUE AFUA_8G01020)"/>
    <property type="match status" value="1"/>
</dbReference>
<sequence>MRYRMSPEETLTYNPIVPADRLLDVPSPDDGDWDFLTVFGVTTQPNVSLFIKLLREVRGQQVPHTYVREIYIQLEKYRATSDKYLVDWLFHEQRCIYIPHHYHGHTGDWYDMEACVWQGPACLRQTPQLVLFYAELHGLFKDLTPTTTFSTLKKEVDHLDTKDIAHIFAVLQSISDLLVQSRDEPNTTIPDVSSWCMFPVRLADTGEVVLRSWGKSCDSSWLIPDETHLWQAFKAVVDLCRLSLKDLQSLSGLTRNMMFSLRRISWHATKKTLGPEDDICRPVEPYAQNLRDKARYISQLIPQQTKAGRVTELRKMLQNIKVFQSGRIETVWTLRFRDKEHKSVSSENQAMVQIQDNVLKAYVVCEEKFLVHGYTPPDLVRALAEFCRIQDPDDLRLLATILERTNNSFIERDLDHRAQRRMLSYSSTELIQLDDLSSVASDEVVMLGSTDNAGPSSSRNDREFPFEPHQTASPSTVKAKKSEEGRSKQLDGEPALKPQAGTETDSDKAAGELGLVSGGIKNKKVDFSKANGNGSSPSLGSILIKEEGKDETDEPRHFPSDKHSAKLPDRHVKEDQGNTERGNSASRRPRTDENSISARPESPSGDAVERGRDRHRPEAVTELSTHQQLPNKLMDHSSGDTKMLHLTGKNDNLPLPGKAIRSRSVGDTAGAHSSPWTVSLPTDYSKIQEARREEQDRRAAESKLTSDRLYDYVSMSKGRFQPSTSSTTFEGYDTQETIYRGELCARNMKLRPGRQTRNVYILARVYDLGTDPHYALYIDPWHLYEDNRLLLHPPSHFTAKVTLEANAVLAGSYRAASGVAGGDSNSIYRGLELKDKQIRLLRLSLDENQPLKATLVRNDLQQAPVFWAISYVWGLPPTALGPFLDVNGVQVPITDSLSSCLTCLRKQRADALIWVDAICINQNDDTEKAIQVGQMGKVYQTAEQVIIWMGPEQPDEKGVLTTISKLHQSTSNTKSEYQLRLDDLRLIRSLLQRQWFIRTWIIQELVFASKPFLMHGSSRIEWNNFIEGVLECEARVQNTPGLTYQEGLFHRPAMALHTIRQNYQGSRSGASPKRHKYSFLELVEMFFYTRSSEARDKIFALLNLAHDMEDEAFRPDYGSDESVILSRCALHLVKSQHTLDLIYHAGFSKGASFCRWIPDLMNSAKTEVYAPTISTWESAGTRGHPGFNAGAPLSILATAEDLRGRGEDPVPVLNISGRFFDTIQTCRASGVNSIVTDIPFCQVIHDFRKFISHLDNYHDLGKSWEIELIIKCLTGDAARPQTSTSSASTLTTRGRSPSGIWPPDLTKYVGEIDPGRDGYEYARQRRDYEKVHDLFWETVSAFLGRFPGTNICVTEKGYAGIVPSSAERGDKIFVPHSSKVPFVVRKSAMQNIKPDHYQLVGEAYIQGIMYYDQSPLREMSGQKDEQICLI</sequence>
<evidence type="ECO:0000259" key="2">
    <source>
        <dbReference type="Pfam" id="PF06985"/>
    </source>
</evidence>
<reference evidence="3" key="1">
    <citation type="journal article" date="2020" name="bioRxiv">
        <title>Historical genomics reveals the evolutionary mechanisms behind multiple outbreaks of the host-specific coffee wilt pathogen Fusarium xylarioides.</title>
        <authorList>
            <person name="Peck D."/>
            <person name="Nowell R.W."/>
            <person name="Flood J."/>
            <person name="Ryan M.J."/>
            <person name="Barraclough T.G."/>
        </authorList>
    </citation>
    <scope>NUCLEOTIDE SEQUENCE</scope>
    <source>
        <strain evidence="3">IMI 127659i</strain>
    </source>
</reference>
<reference evidence="3" key="2">
    <citation type="submission" date="2020-10" db="EMBL/GenBank/DDBJ databases">
        <authorList>
            <person name="Peck L.D."/>
            <person name="Nowell R.W."/>
            <person name="Flood J."/>
            <person name="Ryan M.J."/>
            <person name="Barraclough T.G."/>
        </authorList>
    </citation>
    <scope>NUCLEOTIDE SEQUENCE</scope>
    <source>
        <strain evidence="3">IMI 127659i</strain>
    </source>
</reference>
<proteinExistence type="predicted"/>
<feature type="compositionally biased region" description="Polar residues" evidence="1">
    <location>
        <begin position="449"/>
        <end position="458"/>
    </location>
</feature>
<feature type="region of interest" description="Disordered" evidence="1">
    <location>
        <begin position="547"/>
        <end position="639"/>
    </location>
</feature>
<evidence type="ECO:0000313" key="4">
    <source>
        <dbReference type="Proteomes" id="UP000750502"/>
    </source>
</evidence>
<dbReference type="Proteomes" id="UP000750502">
    <property type="component" value="Unassembled WGS sequence"/>
</dbReference>
<evidence type="ECO:0000313" key="3">
    <source>
        <dbReference type="EMBL" id="KAG5768745.1"/>
    </source>
</evidence>
<dbReference type="OrthoDB" id="1262810at2759"/>
<accession>A0A9P7L978</accession>
<feature type="region of interest" description="Disordered" evidence="1">
    <location>
        <begin position="448"/>
        <end position="509"/>
    </location>
</feature>
<organism evidence="3 4">
    <name type="scientific">Fusarium xylarioides</name>
    <dbReference type="NCBI Taxonomy" id="221167"/>
    <lineage>
        <taxon>Eukaryota</taxon>
        <taxon>Fungi</taxon>
        <taxon>Dikarya</taxon>
        <taxon>Ascomycota</taxon>
        <taxon>Pezizomycotina</taxon>
        <taxon>Sordariomycetes</taxon>
        <taxon>Hypocreomycetidae</taxon>
        <taxon>Hypocreales</taxon>
        <taxon>Nectriaceae</taxon>
        <taxon>Fusarium</taxon>
        <taxon>Fusarium fujikuroi species complex</taxon>
    </lineage>
</organism>
<feature type="compositionally biased region" description="Basic and acidic residues" evidence="1">
    <location>
        <begin position="480"/>
        <end position="491"/>
    </location>
</feature>
<gene>
    <name evidence="3" type="ORF">H9Q72_003817</name>
</gene>
<dbReference type="Pfam" id="PF26639">
    <property type="entry name" value="Het-6_barrel"/>
    <property type="match status" value="1"/>
</dbReference>
<name>A0A9P7L978_9HYPO</name>
<evidence type="ECO:0000256" key="1">
    <source>
        <dbReference type="SAM" id="MobiDB-lite"/>
    </source>
</evidence>
<dbReference type="EMBL" id="JADFTT010000094">
    <property type="protein sequence ID" value="KAG5768745.1"/>
    <property type="molecule type" value="Genomic_DNA"/>
</dbReference>
<feature type="domain" description="Heterokaryon incompatibility" evidence="2">
    <location>
        <begin position="867"/>
        <end position="1004"/>
    </location>
</feature>
<feature type="compositionally biased region" description="Basic and acidic residues" evidence="1">
    <location>
        <begin position="607"/>
        <end position="619"/>
    </location>
</feature>
<dbReference type="InterPro" id="IPR010730">
    <property type="entry name" value="HET"/>
</dbReference>